<feature type="binding site" evidence="7">
    <location>
        <position position="71"/>
    </location>
    <ligand>
        <name>S-adenosyl-L-methionine</name>
        <dbReference type="ChEBI" id="CHEBI:59789"/>
    </ligand>
</feature>
<dbReference type="Proteomes" id="UP000626370">
    <property type="component" value="Unassembled WGS sequence"/>
</dbReference>
<gene>
    <name evidence="7 8" type="primary">trmB</name>
    <name evidence="8" type="ORF">GCM10011501_14710</name>
</gene>
<keyword evidence="9" id="KW-1185">Reference proteome</keyword>
<dbReference type="Gene3D" id="3.40.50.150">
    <property type="entry name" value="Vaccinia Virus protein VP39"/>
    <property type="match status" value="1"/>
</dbReference>
<feature type="binding site" evidence="7">
    <location>
        <position position="146"/>
    </location>
    <ligand>
        <name>S-adenosyl-L-methionine</name>
        <dbReference type="ChEBI" id="CHEBI:59789"/>
    </ligand>
</feature>
<dbReference type="EC" id="2.1.1.33" evidence="7"/>
<dbReference type="InterPro" id="IPR055361">
    <property type="entry name" value="tRNA_methyltr_TrmB_bact"/>
</dbReference>
<reference evidence="9" key="1">
    <citation type="journal article" date="2019" name="Int. J. Syst. Evol. Microbiol.">
        <title>The Global Catalogue of Microorganisms (GCM) 10K type strain sequencing project: providing services to taxonomists for standard genome sequencing and annotation.</title>
        <authorList>
            <consortium name="The Broad Institute Genomics Platform"/>
            <consortium name="The Broad Institute Genome Sequencing Center for Infectious Disease"/>
            <person name="Wu L."/>
            <person name="Ma J."/>
        </authorList>
    </citation>
    <scope>NUCLEOTIDE SEQUENCE [LARGE SCALE GENOMIC DNA]</scope>
    <source>
        <strain evidence="9">CGMCC 1.15922</strain>
    </source>
</reference>
<accession>A0ABQ3IJM1</accession>
<keyword evidence="6 7" id="KW-0819">tRNA processing</keyword>
<comment type="caution">
    <text evidence="8">The sequence shown here is derived from an EMBL/GenBank/DDBJ whole genome shotgun (WGS) entry which is preliminary data.</text>
</comment>
<evidence type="ECO:0000256" key="1">
    <source>
        <dbReference type="ARBA" id="ARBA00000142"/>
    </source>
</evidence>
<evidence type="ECO:0000256" key="2">
    <source>
        <dbReference type="ARBA" id="ARBA00003015"/>
    </source>
</evidence>
<evidence type="ECO:0000313" key="9">
    <source>
        <dbReference type="Proteomes" id="UP000626370"/>
    </source>
</evidence>
<evidence type="ECO:0000256" key="4">
    <source>
        <dbReference type="ARBA" id="ARBA00022679"/>
    </source>
</evidence>
<proteinExistence type="inferred from homology"/>
<keyword evidence="4 7" id="KW-0808">Transferase</keyword>
<evidence type="ECO:0000256" key="6">
    <source>
        <dbReference type="ARBA" id="ARBA00022694"/>
    </source>
</evidence>
<evidence type="ECO:0000256" key="7">
    <source>
        <dbReference type="HAMAP-Rule" id="MF_01057"/>
    </source>
</evidence>
<name>A0ABQ3IJM1_9GAMM</name>
<feature type="binding site" evidence="7">
    <location>
        <position position="123"/>
    </location>
    <ligand>
        <name>S-adenosyl-L-methionine</name>
        <dbReference type="ChEBI" id="CHEBI:59789"/>
    </ligand>
</feature>
<dbReference type="HAMAP" id="MF_01057">
    <property type="entry name" value="tRNA_methyltr_TrmB"/>
    <property type="match status" value="1"/>
</dbReference>
<dbReference type="PROSITE" id="PS51625">
    <property type="entry name" value="SAM_MT_TRMB"/>
    <property type="match status" value="1"/>
</dbReference>
<dbReference type="Pfam" id="PF02390">
    <property type="entry name" value="Methyltransf_4"/>
    <property type="match status" value="1"/>
</dbReference>
<dbReference type="PANTHER" id="PTHR23417">
    <property type="entry name" value="3-DEOXY-D-MANNO-OCTULOSONIC-ACID TRANSFERASE/TRNA GUANINE-N 7 - -METHYLTRANSFERASE"/>
    <property type="match status" value="1"/>
</dbReference>
<evidence type="ECO:0000313" key="8">
    <source>
        <dbReference type="EMBL" id="GHE86568.1"/>
    </source>
</evidence>
<comment type="caution">
    <text evidence="7">Lacks conserved residue(s) required for the propagation of feature annotation.</text>
</comment>
<evidence type="ECO:0000256" key="3">
    <source>
        <dbReference type="ARBA" id="ARBA00022603"/>
    </source>
</evidence>
<feature type="binding site" evidence="7">
    <location>
        <begin position="219"/>
        <end position="222"/>
    </location>
    <ligand>
        <name>substrate</name>
    </ligand>
</feature>
<dbReference type="PANTHER" id="PTHR23417:SF14">
    <property type="entry name" value="PENTACOTRIPEPTIDE-REPEAT REGION OF PRORP DOMAIN-CONTAINING PROTEIN"/>
    <property type="match status" value="1"/>
</dbReference>
<comment type="similarity">
    <text evidence="7">Belongs to the class I-like SAM-binding methyltransferase superfamily. TrmB family.</text>
</comment>
<dbReference type="InterPro" id="IPR029063">
    <property type="entry name" value="SAM-dependent_MTases_sf"/>
</dbReference>
<sequence length="241" mass="27531">MTERTHKTIEQAEQEGKYIRKVRSFVKREGRLTNAQARALEEHWSTMGLNHSDGVIDAGVLFNNNNPVVLEIGFGMGKSLVEMAKNSPELNYIGVEVHKPGVGACIALAKEQEVDNLKVYEHDAIEVLADCIPDASLTTVQLFFPDPWHKKKHHKRRIVSLEFVENIRQKLKVGGVFHMATDWENYAECMLEDMNNSQGYQNLSETNDYVPRPDSRPLTKFENRGQNLGHGVWDLQFKRID</sequence>
<organism evidence="8 9">
    <name type="scientific">Thalassotalea profundi</name>
    <dbReference type="NCBI Taxonomy" id="2036687"/>
    <lineage>
        <taxon>Bacteria</taxon>
        <taxon>Pseudomonadati</taxon>
        <taxon>Pseudomonadota</taxon>
        <taxon>Gammaproteobacteria</taxon>
        <taxon>Alteromonadales</taxon>
        <taxon>Colwelliaceae</taxon>
        <taxon>Thalassotalea</taxon>
    </lineage>
</organism>
<feature type="binding site" evidence="7">
    <location>
        <position position="182"/>
    </location>
    <ligand>
        <name>substrate</name>
    </ligand>
</feature>
<keyword evidence="5 7" id="KW-0949">S-adenosyl-L-methionine</keyword>
<comment type="function">
    <text evidence="2 7">Catalyzes the formation of N(7)-methylguanine at position 46 (m7G46) in tRNA.</text>
</comment>
<dbReference type="SUPFAM" id="SSF53335">
    <property type="entry name" value="S-adenosyl-L-methionine-dependent methyltransferases"/>
    <property type="match status" value="1"/>
</dbReference>
<dbReference type="EMBL" id="BNAH01000005">
    <property type="protein sequence ID" value="GHE86568.1"/>
    <property type="molecule type" value="Genomic_DNA"/>
</dbReference>
<evidence type="ECO:0000256" key="5">
    <source>
        <dbReference type="ARBA" id="ARBA00022691"/>
    </source>
</evidence>
<dbReference type="NCBIfam" id="TIGR00091">
    <property type="entry name" value="tRNA (guanosine(46)-N7)-methyltransferase TrmB"/>
    <property type="match status" value="1"/>
</dbReference>
<dbReference type="InterPro" id="IPR003358">
    <property type="entry name" value="tRNA_(Gua-N-7)_MeTrfase_Trmb"/>
</dbReference>
<feature type="binding site" evidence="7">
    <location>
        <position position="96"/>
    </location>
    <ligand>
        <name>S-adenosyl-L-methionine</name>
        <dbReference type="ChEBI" id="CHEBI:59789"/>
    </ligand>
</feature>
<keyword evidence="3 7" id="KW-0489">Methyltransferase</keyword>
<dbReference type="RefSeq" id="WP_189377621.1">
    <property type="nucleotide sequence ID" value="NZ_BNAH01000005.1"/>
</dbReference>
<protein>
    <recommendedName>
        <fullName evidence="7">tRNA (guanine-N(7)-)-methyltransferase</fullName>
        <ecNumber evidence="7">2.1.1.33</ecNumber>
    </recommendedName>
    <alternativeName>
        <fullName evidence="7">tRNA (guanine(46)-N(7))-methyltransferase</fullName>
    </alternativeName>
    <alternativeName>
        <fullName evidence="7">tRNA(m7G46)-methyltransferase</fullName>
    </alternativeName>
</protein>
<feature type="binding site" evidence="7">
    <location>
        <position position="150"/>
    </location>
    <ligand>
        <name>substrate</name>
    </ligand>
</feature>
<dbReference type="CDD" id="cd02440">
    <property type="entry name" value="AdoMet_MTases"/>
    <property type="match status" value="1"/>
</dbReference>
<comment type="catalytic activity">
    <reaction evidence="1 7">
        <text>guanosine(46) in tRNA + S-adenosyl-L-methionine = N(7)-methylguanosine(46) in tRNA + S-adenosyl-L-homocysteine</text>
        <dbReference type="Rhea" id="RHEA:42708"/>
        <dbReference type="Rhea" id="RHEA-COMP:10188"/>
        <dbReference type="Rhea" id="RHEA-COMP:10189"/>
        <dbReference type="ChEBI" id="CHEBI:57856"/>
        <dbReference type="ChEBI" id="CHEBI:59789"/>
        <dbReference type="ChEBI" id="CHEBI:74269"/>
        <dbReference type="ChEBI" id="CHEBI:74480"/>
        <dbReference type="EC" id="2.1.1.33"/>
    </reaction>
</comment>
<comment type="pathway">
    <text evidence="7">tRNA modification; N(7)-methylguanine-tRNA biosynthesis.</text>
</comment>